<feature type="region of interest" description="Disordered" evidence="1">
    <location>
        <begin position="1"/>
        <end position="30"/>
    </location>
</feature>
<keyword evidence="3" id="KW-1185">Reference proteome</keyword>
<reference evidence="2 3" key="1">
    <citation type="submission" date="2018-10" db="EMBL/GenBank/DDBJ databases">
        <authorList>
            <consortium name="Pathogen Informatics"/>
        </authorList>
    </citation>
    <scope>NUCLEOTIDE SEQUENCE [LARGE SCALE GENOMIC DNA]</scope>
</reference>
<gene>
    <name evidence="2" type="ORF">MCOS_LOCUS10313</name>
</gene>
<dbReference type="EMBL" id="UXSR01006156">
    <property type="protein sequence ID" value="VDD84310.1"/>
    <property type="molecule type" value="Genomic_DNA"/>
</dbReference>
<proteinExistence type="predicted"/>
<name>A0A3P6HSW6_MESCO</name>
<dbReference type="OrthoDB" id="9978460at2759"/>
<evidence type="ECO:0000313" key="3">
    <source>
        <dbReference type="Proteomes" id="UP000267029"/>
    </source>
</evidence>
<protein>
    <submittedName>
        <fullName evidence="2">Uncharacterized protein</fullName>
    </submittedName>
</protein>
<organism evidence="2 3">
    <name type="scientific">Mesocestoides corti</name>
    <name type="common">Flatworm</name>
    <dbReference type="NCBI Taxonomy" id="53468"/>
    <lineage>
        <taxon>Eukaryota</taxon>
        <taxon>Metazoa</taxon>
        <taxon>Spiralia</taxon>
        <taxon>Lophotrochozoa</taxon>
        <taxon>Platyhelminthes</taxon>
        <taxon>Cestoda</taxon>
        <taxon>Eucestoda</taxon>
        <taxon>Cyclophyllidea</taxon>
        <taxon>Mesocestoididae</taxon>
        <taxon>Mesocestoides</taxon>
    </lineage>
</organism>
<feature type="region of interest" description="Disordered" evidence="1">
    <location>
        <begin position="48"/>
        <end position="74"/>
    </location>
</feature>
<dbReference type="AlphaFoldDB" id="A0A3P6HSW6"/>
<evidence type="ECO:0000256" key="1">
    <source>
        <dbReference type="SAM" id="MobiDB-lite"/>
    </source>
</evidence>
<sequence length="296" mass="33970">MKQVDKNEVGVKGDVEQLESSVEAESILEDHKTYDVEGADEVQRNIDEAEVEEVTPHEQINVPEDAQSSRSSRTYEGEDQHSYWLGYNGYVAYDYFRCVQHVNMKMQPQWQWFFRQTRWPFRFAPQQNVDVSAHENRIPPWRASVGRLLSDVCNFCARNRQMQNLILLDPLALSPLSPLLNLMRLSVETKAHLIGVLWMTLFNALSPFHHVPIPRQEVATGAEMEHPFPRPLYLRLLTLTAFLSNWLAWFSRIETYSSLGTSRPPPAAVSDPVAGCVLRPYTLGCGQSPLFDLWPL</sequence>
<feature type="compositionally biased region" description="Basic and acidic residues" evidence="1">
    <location>
        <begin position="1"/>
        <end position="15"/>
    </location>
</feature>
<dbReference type="Proteomes" id="UP000267029">
    <property type="component" value="Unassembled WGS sequence"/>
</dbReference>
<evidence type="ECO:0000313" key="2">
    <source>
        <dbReference type="EMBL" id="VDD84310.1"/>
    </source>
</evidence>
<dbReference type="STRING" id="53468.A0A3P6HSW6"/>
<accession>A0A3P6HSW6</accession>